<dbReference type="SUPFAM" id="SSF160515">
    <property type="entry name" value="YueI-like"/>
    <property type="match status" value="1"/>
</dbReference>
<proteinExistence type="predicted"/>
<dbReference type="Pfam" id="PF07997">
    <property type="entry name" value="DUF1694"/>
    <property type="match status" value="1"/>
</dbReference>
<dbReference type="KEGG" id="lbt:AYR52_05570"/>
<dbReference type="InterPro" id="IPR029064">
    <property type="entry name" value="Ribosomal_eL30-like_sf"/>
</dbReference>
<dbReference type="OrthoDB" id="95278at2"/>
<dbReference type="Gene3D" id="3.30.1330.30">
    <property type="match status" value="1"/>
</dbReference>
<dbReference type="AlphaFoldDB" id="A0A192H4J9"/>
<dbReference type="Proteomes" id="UP000078582">
    <property type="component" value="Chromosome"/>
</dbReference>
<gene>
    <name evidence="1" type="ORF">AYR53_10590</name>
</gene>
<evidence type="ECO:0000313" key="2">
    <source>
        <dbReference type="Proteomes" id="UP000078582"/>
    </source>
</evidence>
<name>A0A192H4J9_9LACO</name>
<protein>
    <submittedName>
        <fullName evidence="1">Uncharacterized protein</fullName>
    </submittedName>
</protein>
<evidence type="ECO:0000313" key="1">
    <source>
        <dbReference type="EMBL" id="ANK63173.1"/>
    </source>
</evidence>
<dbReference type="RefSeq" id="WP_075168938.1">
    <property type="nucleotide sequence ID" value="NZ_CP014623.1"/>
</dbReference>
<organism evidence="1 2">
    <name type="scientific">Loigolactobacillus backii</name>
    <dbReference type="NCBI Taxonomy" id="375175"/>
    <lineage>
        <taxon>Bacteria</taxon>
        <taxon>Bacillati</taxon>
        <taxon>Bacillota</taxon>
        <taxon>Bacilli</taxon>
        <taxon>Lactobacillales</taxon>
        <taxon>Lactobacillaceae</taxon>
        <taxon>Loigolactobacillus</taxon>
    </lineage>
</organism>
<accession>A0A192H4J9</accession>
<dbReference type="EMBL" id="CP014873">
    <property type="protein sequence ID" value="ANK63173.1"/>
    <property type="molecule type" value="Genomic_DNA"/>
</dbReference>
<sequence length="159" mass="17779">MAANQSNGDGVEDFLKDRMSGTPQTKPDERRRYLGSLRERVYLLATVAEINDERTLPAFKKMVPQYDLKQTKLLLNGKLDQGRLQPYLSFAAANNLPFTMISDETAQTSADAVGLLLVAPQAVNVSEVTITQYYEKSAPETASKKRPSLLDNLFHRNDD</sequence>
<dbReference type="STRING" id="375175.AYR53_10590"/>
<reference evidence="1 2" key="1">
    <citation type="submission" date="2016-03" db="EMBL/GenBank/DDBJ databases">
        <title>Pediococcus and Lactobacillus from brewery environment - whole genome sequencing and assembly.</title>
        <authorList>
            <person name="Behr J."/>
            <person name="Geissler A.J."/>
            <person name="Vogel R.F."/>
        </authorList>
    </citation>
    <scope>NUCLEOTIDE SEQUENCE [LARGE SCALE GENOMIC DNA]</scope>
    <source>
        <strain evidence="1 2">TMW 1.1989</strain>
    </source>
</reference>
<dbReference type="InterPro" id="IPR012543">
    <property type="entry name" value="DUF1694"/>
</dbReference>
<dbReference type="GeneID" id="42982706"/>
<keyword evidence="2" id="KW-1185">Reference proteome</keyword>